<gene>
    <name evidence="1" type="ORF">ERX55_05060</name>
</gene>
<organism evidence="1 2">
    <name type="scientific">Macrococcus bovicus</name>
    <dbReference type="NCBI Taxonomy" id="69968"/>
    <lineage>
        <taxon>Bacteria</taxon>
        <taxon>Bacillati</taxon>
        <taxon>Bacillota</taxon>
        <taxon>Bacilli</taxon>
        <taxon>Bacillales</taxon>
        <taxon>Staphylococcaceae</taxon>
        <taxon>Macrococcus</taxon>
    </lineage>
</organism>
<sequence>MIRRPNITDRQIINEMTAGTFSYNGIKYGSTYAEVMNELGSGEHDLSYDYPEAFGCEYGTTEQPVTFSFVGKKEWHRDDFFILSIDYNHLESLNYDRTTIRKLWGPPHQTSTEKPDWDDDGEFTTYRDDYGYAHFHFNQDKQLFAISYYDDNVQKEWADD</sequence>
<accession>A0A4R6BZX9</accession>
<keyword evidence="2" id="KW-1185">Reference proteome</keyword>
<reference evidence="1 2" key="1">
    <citation type="submission" date="2019-01" db="EMBL/GenBank/DDBJ databases">
        <title>Draft genome sequences of the type strains of six Macrococcus species.</title>
        <authorList>
            <person name="Mazhar S."/>
            <person name="Altermann E."/>
            <person name="Hill C."/>
            <person name="Mcauliffe O."/>
        </authorList>
    </citation>
    <scope>NUCLEOTIDE SEQUENCE [LARGE SCALE GENOMIC DNA]</scope>
    <source>
        <strain evidence="1 2">ATCC 51825</strain>
    </source>
</reference>
<name>A0A4R6BZX9_9STAP</name>
<dbReference type="AlphaFoldDB" id="A0A4R6BZX9"/>
<evidence type="ECO:0000313" key="1">
    <source>
        <dbReference type="EMBL" id="TDM14313.1"/>
    </source>
</evidence>
<dbReference type="Proteomes" id="UP000294843">
    <property type="component" value="Unassembled WGS sequence"/>
</dbReference>
<dbReference type="EMBL" id="SCWF01000004">
    <property type="protein sequence ID" value="TDM14313.1"/>
    <property type="molecule type" value="Genomic_DNA"/>
</dbReference>
<evidence type="ECO:0000313" key="2">
    <source>
        <dbReference type="Proteomes" id="UP000294843"/>
    </source>
</evidence>
<proteinExistence type="predicted"/>
<dbReference type="OrthoDB" id="9842553at2"/>
<comment type="caution">
    <text evidence="1">The sequence shown here is derived from an EMBL/GenBank/DDBJ whole genome shotgun (WGS) entry which is preliminary data.</text>
</comment>
<dbReference type="RefSeq" id="WP_133451500.1">
    <property type="nucleotide sequence ID" value="NZ_SCWF01000004.1"/>
</dbReference>
<protein>
    <submittedName>
        <fullName evidence="1">Uncharacterized protein</fullName>
    </submittedName>
</protein>